<dbReference type="AlphaFoldDB" id="A0A8D4VTF6"/>
<dbReference type="Proteomes" id="UP000824988">
    <property type="component" value="Chromosome"/>
</dbReference>
<evidence type="ECO:0000313" key="3">
    <source>
        <dbReference type="Proteomes" id="UP000824988"/>
    </source>
</evidence>
<dbReference type="EMBL" id="AP019782">
    <property type="protein sequence ID" value="BBL72199.1"/>
    <property type="molecule type" value="Genomic_DNA"/>
</dbReference>
<feature type="signal peptide" evidence="1">
    <location>
        <begin position="1"/>
        <end position="25"/>
    </location>
</feature>
<gene>
    <name evidence="2" type="ORF">MoryE10_28050</name>
</gene>
<dbReference type="KEGG" id="moz:MoryE10_28050"/>
<protein>
    <submittedName>
        <fullName evidence="2">Uncharacterized protein</fullName>
    </submittedName>
</protein>
<feature type="chain" id="PRO_5034879329" evidence="1">
    <location>
        <begin position="26"/>
        <end position="115"/>
    </location>
</feature>
<evidence type="ECO:0000313" key="2">
    <source>
        <dbReference type="EMBL" id="BBL72199.1"/>
    </source>
</evidence>
<proteinExistence type="predicted"/>
<keyword evidence="1" id="KW-0732">Signal</keyword>
<accession>A0A8D4VTF6</accession>
<evidence type="ECO:0000256" key="1">
    <source>
        <dbReference type="SAM" id="SignalP"/>
    </source>
</evidence>
<organism evidence="2 3">
    <name type="scientific">Methylogaea oryzae</name>
    <dbReference type="NCBI Taxonomy" id="1295382"/>
    <lineage>
        <taxon>Bacteria</taxon>
        <taxon>Pseudomonadati</taxon>
        <taxon>Pseudomonadota</taxon>
        <taxon>Gammaproteobacteria</taxon>
        <taxon>Methylococcales</taxon>
        <taxon>Methylococcaceae</taxon>
        <taxon>Methylogaea</taxon>
    </lineage>
</organism>
<name>A0A8D4VTF6_9GAMM</name>
<keyword evidence="3" id="KW-1185">Reference proteome</keyword>
<dbReference type="RefSeq" id="WP_054772604.1">
    <property type="nucleotide sequence ID" value="NZ_AP019782.1"/>
</dbReference>
<sequence length="115" mass="12447">MNNKTLPLVACLSLSAFLFSVPVGAANPSVDEALALLKHMQPDRCALQKVRGKILIAHQSHDQSAMDALAPQMDAITARLKPSEEKLRELTTVIKQNPQDQTVYAAAQVEASSCH</sequence>
<reference evidence="2" key="1">
    <citation type="submission" date="2019-06" db="EMBL/GenBank/DDBJ databases">
        <title>Complete genome sequence of Methylogaea oryzae strain JCM16910.</title>
        <authorList>
            <person name="Asakawa S."/>
        </authorList>
    </citation>
    <scope>NUCLEOTIDE SEQUENCE</scope>
    <source>
        <strain evidence="2">E10</strain>
    </source>
</reference>